<dbReference type="EMBL" id="SJZI01000042">
    <property type="protein sequence ID" value="TCJ14556.1"/>
    <property type="molecule type" value="Genomic_DNA"/>
</dbReference>
<gene>
    <name evidence="2" type="ORF">EPD60_11270</name>
</gene>
<dbReference type="Proteomes" id="UP000295334">
    <property type="component" value="Unassembled WGS sequence"/>
</dbReference>
<feature type="chain" id="PRO_5020240799" description="Peptidase" evidence="1">
    <location>
        <begin position="21"/>
        <end position="254"/>
    </location>
</feature>
<evidence type="ECO:0000313" key="2">
    <source>
        <dbReference type="EMBL" id="TCJ14556.1"/>
    </source>
</evidence>
<feature type="signal peptide" evidence="1">
    <location>
        <begin position="1"/>
        <end position="20"/>
    </location>
</feature>
<accession>A0A4R1BC03</accession>
<dbReference type="SUPFAM" id="SSF55486">
    <property type="entry name" value="Metalloproteases ('zincins'), catalytic domain"/>
    <property type="match status" value="1"/>
</dbReference>
<name>A0A4R1BC03_9BACT</name>
<reference evidence="2 3" key="1">
    <citation type="submission" date="2019-03" db="EMBL/GenBank/DDBJ databases">
        <authorList>
            <person name="Kim M.K.M."/>
        </authorList>
    </citation>
    <scope>NUCLEOTIDE SEQUENCE [LARGE SCALE GENOMIC DNA]</scope>
    <source>
        <strain evidence="2 3">17J68-12</strain>
    </source>
</reference>
<dbReference type="OrthoDB" id="1121673at2"/>
<evidence type="ECO:0008006" key="4">
    <source>
        <dbReference type="Google" id="ProtNLM"/>
    </source>
</evidence>
<keyword evidence="1" id="KW-0732">Signal</keyword>
<keyword evidence="3" id="KW-1185">Reference proteome</keyword>
<dbReference type="PROSITE" id="PS51257">
    <property type="entry name" value="PROKAR_LIPOPROTEIN"/>
    <property type="match status" value="1"/>
</dbReference>
<dbReference type="InterPro" id="IPR024079">
    <property type="entry name" value="MetalloPept_cat_dom_sf"/>
</dbReference>
<dbReference type="Gene3D" id="3.40.390.10">
    <property type="entry name" value="Collagenase (Catalytic Domain)"/>
    <property type="match status" value="1"/>
</dbReference>
<dbReference type="GO" id="GO:0008237">
    <property type="term" value="F:metallopeptidase activity"/>
    <property type="evidence" value="ECO:0007669"/>
    <property type="project" value="InterPro"/>
</dbReference>
<organism evidence="2 3">
    <name type="scientific">Flaviaesturariibacter flavus</name>
    <dbReference type="NCBI Taxonomy" id="2502780"/>
    <lineage>
        <taxon>Bacteria</taxon>
        <taxon>Pseudomonadati</taxon>
        <taxon>Bacteroidota</taxon>
        <taxon>Chitinophagia</taxon>
        <taxon>Chitinophagales</taxon>
        <taxon>Chitinophagaceae</taxon>
        <taxon>Flaviaestuariibacter</taxon>
    </lineage>
</organism>
<evidence type="ECO:0000313" key="3">
    <source>
        <dbReference type="Proteomes" id="UP000295334"/>
    </source>
</evidence>
<proteinExistence type="predicted"/>
<sequence>MIRSSSFLMLLLVLASLAYSCSRPPLPVRAPAGQALNTGRVGSAARHLLTDSPFTSVLVEIQYMERFEPDPKAVSNLIRFIERFAHKPDGVRVVQQVIPSAADTLYSLEEVMALEKQHRKFYNEGSQLALYLLYTNGVFVQTEMLGHAYSATSAAIFGKNVIENSNAVTRPSRTNLETKVAEHEIAHLMGLVNVGTPLQSDHKDNSHGKHCLNRKCLMYYITDTEESPNLVYARKPLPTLCADCRADLRAHGGK</sequence>
<dbReference type="RefSeq" id="WP_131449546.1">
    <property type="nucleotide sequence ID" value="NZ_SJZI01000042.1"/>
</dbReference>
<comment type="caution">
    <text evidence="2">The sequence shown here is derived from an EMBL/GenBank/DDBJ whole genome shotgun (WGS) entry which is preliminary data.</text>
</comment>
<dbReference type="AlphaFoldDB" id="A0A4R1BC03"/>
<protein>
    <recommendedName>
        <fullName evidence="4">Peptidase</fullName>
    </recommendedName>
</protein>
<evidence type="ECO:0000256" key="1">
    <source>
        <dbReference type="SAM" id="SignalP"/>
    </source>
</evidence>